<keyword evidence="2 7" id="KW-0813">Transport</keyword>
<keyword evidence="6 7" id="KW-0472">Membrane</keyword>
<keyword evidence="3" id="KW-1003">Cell membrane</keyword>
<proteinExistence type="inferred from homology"/>
<evidence type="ECO:0000256" key="4">
    <source>
        <dbReference type="ARBA" id="ARBA00022692"/>
    </source>
</evidence>
<feature type="domain" description="ABC transmembrane type-1" evidence="8">
    <location>
        <begin position="69"/>
        <end position="261"/>
    </location>
</feature>
<feature type="transmembrane region" description="Helical" evidence="7">
    <location>
        <begin position="101"/>
        <end position="121"/>
    </location>
</feature>
<evidence type="ECO:0000256" key="7">
    <source>
        <dbReference type="RuleBase" id="RU363032"/>
    </source>
</evidence>
<feature type="transmembrane region" description="Helical" evidence="7">
    <location>
        <begin position="12"/>
        <end position="34"/>
    </location>
</feature>
<keyword evidence="5 7" id="KW-1133">Transmembrane helix</keyword>
<evidence type="ECO:0000313" key="10">
    <source>
        <dbReference type="Proteomes" id="UP000712157"/>
    </source>
</evidence>
<name>A0A949JUZ6_9FIRM</name>
<feature type="transmembrane region" description="Helical" evidence="7">
    <location>
        <begin position="182"/>
        <end position="207"/>
    </location>
</feature>
<evidence type="ECO:0000313" key="9">
    <source>
        <dbReference type="EMBL" id="MBU9735623.1"/>
    </source>
</evidence>
<protein>
    <submittedName>
        <fullName evidence="9">Carbohydrate ABC transporter permease</fullName>
    </submittedName>
</protein>
<organism evidence="9 10">
    <name type="scientific">Diplocloster agilis</name>
    <dbReference type="NCBI Taxonomy" id="2850323"/>
    <lineage>
        <taxon>Bacteria</taxon>
        <taxon>Bacillati</taxon>
        <taxon>Bacillota</taxon>
        <taxon>Clostridia</taxon>
        <taxon>Lachnospirales</taxon>
        <taxon>Lachnospiraceae</taxon>
        <taxon>Diplocloster</taxon>
    </lineage>
</organism>
<dbReference type="PANTHER" id="PTHR43744:SF12">
    <property type="entry name" value="ABC TRANSPORTER PERMEASE PROTEIN MG189-RELATED"/>
    <property type="match status" value="1"/>
</dbReference>
<dbReference type="Pfam" id="PF00528">
    <property type="entry name" value="BPD_transp_1"/>
    <property type="match status" value="1"/>
</dbReference>
<comment type="caution">
    <text evidence="9">The sequence shown here is derived from an EMBL/GenBank/DDBJ whole genome shotgun (WGS) entry which is preliminary data.</text>
</comment>
<accession>A0A949JUZ6</accession>
<dbReference type="PROSITE" id="PS50928">
    <property type="entry name" value="ABC_TM1"/>
    <property type="match status" value="1"/>
</dbReference>
<keyword evidence="10" id="KW-1185">Reference proteome</keyword>
<evidence type="ECO:0000256" key="2">
    <source>
        <dbReference type="ARBA" id="ARBA00022448"/>
    </source>
</evidence>
<reference evidence="9" key="1">
    <citation type="submission" date="2021-06" db="EMBL/GenBank/DDBJ databases">
        <title>Description of novel taxa of the family Lachnospiraceae.</title>
        <authorList>
            <person name="Chaplin A.V."/>
            <person name="Sokolova S.R."/>
            <person name="Pikina A.P."/>
            <person name="Korzhanova M."/>
            <person name="Belova V."/>
            <person name="Korostin D."/>
            <person name="Efimov B.A."/>
        </authorList>
    </citation>
    <scope>NUCLEOTIDE SEQUENCE</scope>
    <source>
        <strain evidence="9">ASD5720</strain>
    </source>
</reference>
<dbReference type="Proteomes" id="UP000712157">
    <property type="component" value="Unassembled WGS sequence"/>
</dbReference>
<dbReference type="GO" id="GO:0055085">
    <property type="term" value="P:transmembrane transport"/>
    <property type="evidence" value="ECO:0007669"/>
    <property type="project" value="InterPro"/>
</dbReference>
<evidence type="ECO:0000256" key="3">
    <source>
        <dbReference type="ARBA" id="ARBA00022475"/>
    </source>
</evidence>
<dbReference type="EMBL" id="JAHQCW010000004">
    <property type="protein sequence ID" value="MBU9735623.1"/>
    <property type="molecule type" value="Genomic_DNA"/>
</dbReference>
<dbReference type="CDD" id="cd06261">
    <property type="entry name" value="TM_PBP2"/>
    <property type="match status" value="1"/>
</dbReference>
<dbReference type="InterPro" id="IPR035906">
    <property type="entry name" value="MetI-like_sf"/>
</dbReference>
<dbReference type="PANTHER" id="PTHR43744">
    <property type="entry name" value="ABC TRANSPORTER PERMEASE PROTEIN MG189-RELATED-RELATED"/>
    <property type="match status" value="1"/>
</dbReference>
<dbReference type="GO" id="GO:0005886">
    <property type="term" value="C:plasma membrane"/>
    <property type="evidence" value="ECO:0007669"/>
    <property type="project" value="UniProtKB-SubCell"/>
</dbReference>
<dbReference type="Gene3D" id="1.10.3720.10">
    <property type="entry name" value="MetI-like"/>
    <property type="match status" value="1"/>
</dbReference>
<gene>
    <name evidence="9" type="ORF">KTH89_03675</name>
</gene>
<dbReference type="InterPro" id="IPR000515">
    <property type="entry name" value="MetI-like"/>
</dbReference>
<comment type="subcellular location">
    <subcellularLocation>
        <location evidence="1 7">Cell membrane</location>
        <topology evidence="1 7">Multi-pass membrane protein</topology>
    </subcellularLocation>
</comment>
<dbReference type="SUPFAM" id="SSF161098">
    <property type="entry name" value="MetI-like"/>
    <property type="match status" value="1"/>
</dbReference>
<dbReference type="AlphaFoldDB" id="A0A949JUZ6"/>
<feature type="transmembrane region" description="Helical" evidence="7">
    <location>
        <begin position="141"/>
        <end position="161"/>
    </location>
</feature>
<evidence type="ECO:0000259" key="8">
    <source>
        <dbReference type="PROSITE" id="PS50928"/>
    </source>
</evidence>
<evidence type="ECO:0000256" key="5">
    <source>
        <dbReference type="ARBA" id="ARBA00022989"/>
    </source>
</evidence>
<feature type="transmembrane region" description="Helical" evidence="7">
    <location>
        <begin position="240"/>
        <end position="260"/>
    </location>
</feature>
<evidence type="ECO:0000256" key="1">
    <source>
        <dbReference type="ARBA" id="ARBA00004651"/>
    </source>
</evidence>
<evidence type="ECO:0000256" key="6">
    <source>
        <dbReference type="ARBA" id="ARBA00023136"/>
    </source>
</evidence>
<comment type="similarity">
    <text evidence="7">Belongs to the binding-protein-dependent transport system permease family.</text>
</comment>
<keyword evidence="4 7" id="KW-0812">Transmembrane</keyword>
<dbReference type="RefSeq" id="WP_158342258.1">
    <property type="nucleotide sequence ID" value="NZ_JAHQCW010000004.1"/>
</dbReference>
<feature type="transmembrane region" description="Helical" evidence="7">
    <location>
        <begin position="73"/>
        <end position="94"/>
    </location>
</feature>
<sequence length="276" mass="31186">MRQRQMNKRVLFVVILFILLLFMIPFFILILNTFKPTAEFTRNPFSWPAAFNLDNYRSAIDTMKFWSAFKNTAVITVLATVLNTLLASMTGYFFSRKKWRINSVLFMLLLASMVAPFQVYMIPLVKLYGGLLGMSNRIITVVYVAAGLNVPFAVFLYHGFVSGIPRELDEAAEIDGCGFTRTFFEIIFPLLKPIMITVMVFVALAVWNDYLMTSLFMTKIETRTLAIAAFAFLTNHTADYSPMMAGLVLGIIPVLVFYLFGQKYIIEGVVAGSVKG</sequence>